<keyword evidence="2" id="KW-1185">Reference proteome</keyword>
<comment type="caution">
    <text evidence="1">The sequence shown here is derived from an EMBL/GenBank/DDBJ whole genome shotgun (WGS) entry which is preliminary data.</text>
</comment>
<evidence type="ECO:0000313" key="2">
    <source>
        <dbReference type="Proteomes" id="UP001221838"/>
    </source>
</evidence>
<evidence type="ECO:0000313" key="1">
    <source>
        <dbReference type="EMBL" id="MDC0713796.1"/>
    </source>
</evidence>
<name>A0ABT5DJU1_9BACT</name>
<protein>
    <submittedName>
        <fullName evidence="1">Uncharacterized protein</fullName>
    </submittedName>
</protein>
<proteinExistence type="predicted"/>
<accession>A0ABT5DJU1</accession>
<reference evidence="1 2" key="1">
    <citation type="submission" date="2022-11" db="EMBL/GenBank/DDBJ databases">
        <title>Minimal conservation of predation-associated metabolite biosynthetic gene clusters underscores biosynthetic potential of Myxococcota including descriptions for ten novel species: Archangium lansinium sp. nov., Myxococcus landrumus sp. nov., Nannocystis bai.</title>
        <authorList>
            <person name="Ahearne A."/>
            <person name="Stevens C."/>
            <person name="Dowd S."/>
        </authorList>
    </citation>
    <scope>NUCLEOTIDE SEQUENCE [LARGE SCALE GENOMIC DNA]</scope>
    <source>
        <strain evidence="1 2">NCWAL01</strain>
    </source>
</reference>
<dbReference type="EMBL" id="JAQNDM010000002">
    <property type="protein sequence ID" value="MDC0713796.1"/>
    <property type="molecule type" value="Genomic_DNA"/>
</dbReference>
<gene>
    <name evidence="1" type="ORF">POL68_35345</name>
</gene>
<dbReference type="RefSeq" id="WP_272144217.1">
    <property type="nucleotide sequence ID" value="NZ_JAQNDM010000002.1"/>
</dbReference>
<organism evidence="1 2">
    <name type="scientific">Stigmatella ashevillensis</name>
    <dbReference type="NCBI Taxonomy" id="2995309"/>
    <lineage>
        <taxon>Bacteria</taxon>
        <taxon>Pseudomonadati</taxon>
        <taxon>Myxococcota</taxon>
        <taxon>Myxococcia</taxon>
        <taxon>Myxococcales</taxon>
        <taxon>Cystobacterineae</taxon>
        <taxon>Archangiaceae</taxon>
        <taxon>Stigmatella</taxon>
    </lineage>
</organism>
<sequence>MSRDYEYRILDIGKDGTGDYHVNRYSILFYPKAGESIESIEKDFKNNFAGYFNGTGQHKNVLQPGIKNIAEVVVNGECFKEKDVYAFTLEDTRVHTDYVSEIATYPGKEKPGFAFATLRRVDLKANRMMDEGRRLNGRTQGGLSRWIADNLLESNENHVLAGRRSWLIAKCEAIQEKDIYFLDGSAPGAQKKYKPFAPGEACLIQTAAIERYSGLVPIGMGWLLGDRELVDRIWSNQLVNFVKMKKYKHWSRSLKVFYDRTDHLSWNEDGEASSGIADAIFSDKRSFDVGKKQSMYKDAWVNSLVAAHPALKSQFSDWK</sequence>
<dbReference type="Proteomes" id="UP001221838">
    <property type="component" value="Unassembled WGS sequence"/>
</dbReference>